<evidence type="ECO:0000313" key="2">
    <source>
        <dbReference type="Proteomes" id="UP001320544"/>
    </source>
</evidence>
<evidence type="ECO:0008006" key="3">
    <source>
        <dbReference type="Google" id="ProtNLM"/>
    </source>
</evidence>
<dbReference type="Proteomes" id="UP001320544">
    <property type="component" value="Chromosome"/>
</dbReference>
<evidence type="ECO:0000313" key="1">
    <source>
        <dbReference type="EMBL" id="BDE97411.1"/>
    </source>
</evidence>
<sequence length="149" mass="15651">MSKAQGSVRIGPISLFSLIILICLAVLSVLSVSTAQATFASAQKQAYYTEATYANEIAAQEFVAKLDETLIGVALSDSGDPLEAVASALPENAALEGNTVTAQFVSDGGRTLTVAIEIDGSGGYRIVEWRTSTQWNLDESSISLWSGSN</sequence>
<keyword evidence="2" id="KW-1185">Reference proteome</keyword>
<accession>A0ABM7WLY2</accession>
<dbReference type="RefSeq" id="WP_244386696.1">
    <property type="nucleotide sequence ID" value="NZ_AP025564.1"/>
</dbReference>
<name>A0ABM7WLY2_9ACTN</name>
<protein>
    <recommendedName>
        <fullName evidence="3">S4A5 electrogenic sodium bicarbonate cotransporter 4</fullName>
    </recommendedName>
</protein>
<reference evidence="1 2" key="1">
    <citation type="submission" date="2022-01" db="EMBL/GenBank/DDBJ databases">
        <title>Novel bile acid biosynthetic pathways are enriched in the microbiome of centenarians.</title>
        <authorList>
            <person name="Sato Y."/>
            <person name="Atarashi K."/>
            <person name="Plichta R.D."/>
            <person name="Arai Y."/>
            <person name="Sasajima S."/>
            <person name="Kearney M.S."/>
            <person name="Suda W."/>
            <person name="Takeshita K."/>
            <person name="Sasaki T."/>
            <person name="Okamoto S."/>
            <person name="Skelly N.A."/>
            <person name="Okamura Y."/>
            <person name="Vlamakis H."/>
            <person name="Li Y."/>
            <person name="Tanoue T."/>
            <person name="Takei H."/>
            <person name="Nittono H."/>
            <person name="Narushima S."/>
            <person name="Irie J."/>
            <person name="Itoh H."/>
            <person name="Moriya K."/>
            <person name="Sugiura Y."/>
            <person name="Suematsu M."/>
            <person name="Moritoki N."/>
            <person name="Shibata S."/>
            <person name="Littman R.D."/>
            <person name="Fischbach A.M."/>
            <person name="Uwamino Y."/>
            <person name="Inoue T."/>
            <person name="Honda A."/>
            <person name="Hattori M."/>
            <person name="Murai T."/>
            <person name="Xavier J.R."/>
            <person name="Hirose N."/>
            <person name="Honda K."/>
        </authorList>
    </citation>
    <scope>NUCLEOTIDE SEQUENCE [LARGE SCALE GENOMIC DNA]</scope>
    <source>
        <strain evidence="1 2">CE91-St30</strain>
    </source>
</reference>
<proteinExistence type="predicted"/>
<organism evidence="1 2">
    <name type="scientific">Raoultibacter timonensis</name>
    <dbReference type="NCBI Taxonomy" id="1907662"/>
    <lineage>
        <taxon>Bacteria</taxon>
        <taxon>Bacillati</taxon>
        <taxon>Actinomycetota</taxon>
        <taxon>Coriobacteriia</taxon>
        <taxon>Eggerthellales</taxon>
        <taxon>Eggerthellaceae</taxon>
        <taxon>Raoultibacter</taxon>
    </lineage>
</organism>
<dbReference type="EMBL" id="AP025564">
    <property type="protein sequence ID" value="BDE97411.1"/>
    <property type="molecule type" value="Genomic_DNA"/>
</dbReference>
<gene>
    <name evidence="1" type="ORF">CE91St30_27440</name>
</gene>